<dbReference type="SUPFAM" id="SSF47413">
    <property type="entry name" value="lambda repressor-like DNA-binding domains"/>
    <property type="match status" value="2"/>
</dbReference>
<dbReference type="GO" id="GO:0003677">
    <property type="term" value="F:DNA binding"/>
    <property type="evidence" value="ECO:0007669"/>
    <property type="project" value="UniProtKB-KW"/>
</dbReference>
<feature type="domain" description="HTH cro/C1-type" evidence="3">
    <location>
        <begin position="98"/>
        <end position="152"/>
    </location>
</feature>
<dbReference type="Proteomes" id="UP000823882">
    <property type="component" value="Unassembled WGS sequence"/>
</dbReference>
<dbReference type="PROSITE" id="PS50943">
    <property type="entry name" value="HTH_CROC1"/>
    <property type="match status" value="2"/>
</dbReference>
<name>A0A9D2P123_9FIRM</name>
<reference evidence="4" key="1">
    <citation type="journal article" date="2021" name="PeerJ">
        <title>Extensive microbial diversity within the chicken gut microbiome revealed by metagenomics and culture.</title>
        <authorList>
            <person name="Gilroy R."/>
            <person name="Ravi A."/>
            <person name="Getino M."/>
            <person name="Pursley I."/>
            <person name="Horton D.L."/>
            <person name="Alikhan N.F."/>
            <person name="Baker D."/>
            <person name="Gharbi K."/>
            <person name="Hall N."/>
            <person name="Watson M."/>
            <person name="Adriaenssens E.M."/>
            <person name="Foster-Nyarko E."/>
            <person name="Jarju S."/>
            <person name="Secka A."/>
            <person name="Antonio M."/>
            <person name="Oren A."/>
            <person name="Chaudhuri R.R."/>
            <person name="La Ragione R."/>
            <person name="Hildebrand F."/>
            <person name="Pallen M.J."/>
        </authorList>
    </citation>
    <scope>NUCLEOTIDE SEQUENCE</scope>
    <source>
        <strain evidence="4">CHK186-1790</strain>
    </source>
</reference>
<gene>
    <name evidence="4" type="ORF">H9701_08865</name>
</gene>
<feature type="compositionally biased region" description="Low complexity" evidence="2">
    <location>
        <begin position="83"/>
        <end position="95"/>
    </location>
</feature>
<organism evidence="4 5">
    <name type="scientific">Candidatus Intestinimonas pullistercoris</name>
    <dbReference type="NCBI Taxonomy" id="2838623"/>
    <lineage>
        <taxon>Bacteria</taxon>
        <taxon>Bacillati</taxon>
        <taxon>Bacillota</taxon>
        <taxon>Clostridia</taxon>
        <taxon>Eubacteriales</taxon>
        <taxon>Intestinimonas</taxon>
    </lineage>
</organism>
<accession>A0A9D2P123</accession>
<evidence type="ECO:0000256" key="2">
    <source>
        <dbReference type="SAM" id="MobiDB-lite"/>
    </source>
</evidence>
<proteinExistence type="predicted"/>
<comment type="caution">
    <text evidence="4">The sequence shown here is derived from an EMBL/GenBank/DDBJ whole genome shotgun (WGS) entry which is preliminary data.</text>
</comment>
<dbReference type="PANTHER" id="PTHR46558:SF11">
    <property type="entry name" value="HTH-TYPE TRANSCRIPTIONAL REGULATOR XRE"/>
    <property type="match status" value="1"/>
</dbReference>
<keyword evidence="1" id="KW-0238">DNA-binding</keyword>
<dbReference type="AlphaFoldDB" id="A0A9D2P123"/>
<evidence type="ECO:0000259" key="3">
    <source>
        <dbReference type="PROSITE" id="PS50943"/>
    </source>
</evidence>
<dbReference type="InterPro" id="IPR001387">
    <property type="entry name" value="Cro/C1-type_HTH"/>
</dbReference>
<protein>
    <submittedName>
        <fullName evidence="4">Helix-turn-helix domain-containing protein</fullName>
    </submittedName>
</protein>
<dbReference type="SMART" id="SM00530">
    <property type="entry name" value="HTH_XRE"/>
    <property type="match status" value="2"/>
</dbReference>
<dbReference type="PANTHER" id="PTHR46558">
    <property type="entry name" value="TRACRIPTIONAL REGULATORY PROTEIN-RELATED-RELATED"/>
    <property type="match status" value="1"/>
</dbReference>
<reference evidence="4" key="2">
    <citation type="submission" date="2021-04" db="EMBL/GenBank/DDBJ databases">
        <authorList>
            <person name="Gilroy R."/>
        </authorList>
    </citation>
    <scope>NUCLEOTIDE SEQUENCE</scope>
    <source>
        <strain evidence="4">CHK186-1790</strain>
    </source>
</reference>
<feature type="region of interest" description="Disordered" evidence="2">
    <location>
        <begin position="68"/>
        <end position="95"/>
    </location>
</feature>
<evidence type="ECO:0000313" key="5">
    <source>
        <dbReference type="Proteomes" id="UP000823882"/>
    </source>
</evidence>
<dbReference type="InterPro" id="IPR010982">
    <property type="entry name" value="Lambda_DNA-bd_dom_sf"/>
</dbReference>
<evidence type="ECO:0000256" key="1">
    <source>
        <dbReference type="ARBA" id="ARBA00023125"/>
    </source>
</evidence>
<dbReference type="Pfam" id="PF01381">
    <property type="entry name" value="HTH_3"/>
    <property type="match status" value="2"/>
</dbReference>
<evidence type="ECO:0000313" key="4">
    <source>
        <dbReference type="EMBL" id="HJC41647.1"/>
    </source>
</evidence>
<dbReference type="EMBL" id="DWWJ01000160">
    <property type="protein sequence ID" value="HJC41647.1"/>
    <property type="molecule type" value="Genomic_DNA"/>
</dbReference>
<dbReference type="CDD" id="cd00093">
    <property type="entry name" value="HTH_XRE"/>
    <property type="match status" value="2"/>
</dbReference>
<sequence>MEFKDRLRKLRKEAKETQSALAKAIQISLNQVARFEKGEQKPGFDNLWKLADHFQVSVDDLMGRTEATGLPLEKSTNQVISEPPGASGAGPAAFGDRLKELRRAAGETQPVLAKAVGVSTGQIVRFEKGEQKPGLDNLWKLADHFQVTMDYLAGRTDENKI</sequence>
<feature type="domain" description="HTH cro/C1-type" evidence="3">
    <location>
        <begin position="7"/>
        <end position="61"/>
    </location>
</feature>
<dbReference type="Gene3D" id="1.10.260.40">
    <property type="entry name" value="lambda repressor-like DNA-binding domains"/>
    <property type="match status" value="2"/>
</dbReference>